<dbReference type="GO" id="GO:0016020">
    <property type="term" value="C:membrane"/>
    <property type="evidence" value="ECO:0007669"/>
    <property type="project" value="UniProtKB-SubCell"/>
</dbReference>
<dbReference type="PRINTS" id="PR00313">
    <property type="entry name" value="CABNDNGRPT"/>
</dbReference>
<keyword evidence="16" id="KW-1185">Reference proteome</keyword>
<dbReference type="SUPFAM" id="SSF51120">
    <property type="entry name" value="beta-Roll"/>
    <property type="match status" value="2"/>
</dbReference>
<keyword evidence="6" id="KW-0800">Toxin</keyword>
<keyword evidence="13" id="KW-0472">Membrane</keyword>
<protein>
    <submittedName>
        <fullName evidence="15">Serralysin</fullName>
    </submittedName>
</protein>
<dbReference type="GO" id="GO:0004222">
    <property type="term" value="F:metalloendopeptidase activity"/>
    <property type="evidence" value="ECO:0007669"/>
    <property type="project" value="InterPro"/>
</dbReference>
<keyword evidence="9" id="KW-0677">Repeat</keyword>
<dbReference type="Gene3D" id="2.150.10.10">
    <property type="entry name" value="Serralysin-like metalloprotease, C-terminal"/>
    <property type="match status" value="2"/>
</dbReference>
<dbReference type="PROSITE" id="PS00330">
    <property type="entry name" value="HEMOLYSIN_CALCIUM"/>
    <property type="match status" value="1"/>
</dbReference>
<feature type="domain" description="Peptidase metallopeptidase" evidence="14">
    <location>
        <begin position="60"/>
        <end position="218"/>
    </location>
</feature>
<dbReference type="InterPro" id="IPR003995">
    <property type="entry name" value="RTX_toxin_determinant-A"/>
</dbReference>
<evidence type="ECO:0000256" key="11">
    <source>
        <dbReference type="ARBA" id="ARBA00022833"/>
    </source>
</evidence>
<evidence type="ECO:0000313" key="16">
    <source>
        <dbReference type="Proteomes" id="UP000198767"/>
    </source>
</evidence>
<dbReference type="PRINTS" id="PR01488">
    <property type="entry name" value="RTXTOXINA"/>
</dbReference>
<dbReference type="PANTHER" id="PTHR38340">
    <property type="entry name" value="S-LAYER PROTEIN"/>
    <property type="match status" value="1"/>
</dbReference>
<evidence type="ECO:0000259" key="14">
    <source>
        <dbReference type="SMART" id="SM00235"/>
    </source>
</evidence>
<accession>A0A1G5RC11</accession>
<keyword evidence="11" id="KW-0862">Zinc</keyword>
<dbReference type="OrthoDB" id="733404at2"/>
<dbReference type="PANTHER" id="PTHR38340:SF1">
    <property type="entry name" value="S-LAYER PROTEIN"/>
    <property type="match status" value="1"/>
</dbReference>
<name>A0A1G5RC11_9RHOB</name>
<organism evidence="15 16">
    <name type="scientific">Epibacterium ulvae</name>
    <dbReference type="NCBI Taxonomy" id="1156985"/>
    <lineage>
        <taxon>Bacteria</taxon>
        <taxon>Pseudomonadati</taxon>
        <taxon>Pseudomonadota</taxon>
        <taxon>Alphaproteobacteria</taxon>
        <taxon>Rhodobacterales</taxon>
        <taxon>Roseobacteraceae</taxon>
        <taxon>Epibacterium</taxon>
    </lineage>
</organism>
<evidence type="ECO:0000256" key="8">
    <source>
        <dbReference type="ARBA" id="ARBA00022723"/>
    </source>
</evidence>
<dbReference type="Pfam" id="PF00353">
    <property type="entry name" value="HemolysinCabind"/>
    <property type="match status" value="2"/>
</dbReference>
<dbReference type="SUPFAM" id="SSF55486">
    <property type="entry name" value="Metalloproteases ('zincins'), catalytic domain"/>
    <property type="match status" value="1"/>
</dbReference>
<dbReference type="GO" id="GO:0008270">
    <property type="term" value="F:zinc ion binding"/>
    <property type="evidence" value="ECO:0007669"/>
    <property type="project" value="InterPro"/>
</dbReference>
<evidence type="ECO:0000256" key="6">
    <source>
        <dbReference type="ARBA" id="ARBA00022656"/>
    </source>
</evidence>
<dbReference type="STRING" id="1156985.SAMN04488118_11242"/>
<dbReference type="GO" id="GO:0006508">
    <property type="term" value="P:proteolysis"/>
    <property type="evidence" value="ECO:0007669"/>
    <property type="project" value="UniProtKB-KW"/>
</dbReference>
<dbReference type="GO" id="GO:0005509">
    <property type="term" value="F:calcium ion binding"/>
    <property type="evidence" value="ECO:0007669"/>
    <property type="project" value="InterPro"/>
</dbReference>
<evidence type="ECO:0000313" key="15">
    <source>
        <dbReference type="EMBL" id="SCZ71526.1"/>
    </source>
</evidence>
<dbReference type="SMART" id="SM00235">
    <property type="entry name" value="ZnMc"/>
    <property type="match status" value="1"/>
</dbReference>
<dbReference type="InterPro" id="IPR013858">
    <property type="entry name" value="Peptidase_M10B_C"/>
</dbReference>
<dbReference type="EMBL" id="FMWG01000012">
    <property type="protein sequence ID" value="SCZ71526.1"/>
    <property type="molecule type" value="Genomic_DNA"/>
</dbReference>
<dbReference type="Gene3D" id="3.40.390.10">
    <property type="entry name" value="Collagenase (Catalytic Domain)"/>
    <property type="match status" value="1"/>
</dbReference>
<dbReference type="AlphaFoldDB" id="A0A1G5RC11"/>
<evidence type="ECO:0000256" key="9">
    <source>
        <dbReference type="ARBA" id="ARBA00022737"/>
    </source>
</evidence>
<comment type="similarity">
    <text evidence="4">Belongs to the peptidase M10B family.</text>
</comment>
<reference evidence="15 16" key="1">
    <citation type="submission" date="2016-10" db="EMBL/GenBank/DDBJ databases">
        <authorList>
            <person name="de Groot N.N."/>
        </authorList>
    </citation>
    <scope>NUCLEOTIDE SEQUENCE [LARGE SCALE GENOMIC DNA]</scope>
    <source>
        <strain evidence="15 16">U95</strain>
    </source>
</reference>
<dbReference type="Pfam" id="PF00413">
    <property type="entry name" value="Peptidase_M10"/>
    <property type="match status" value="1"/>
</dbReference>
<keyword evidence="7" id="KW-0645">Protease</keyword>
<evidence type="ECO:0000256" key="3">
    <source>
        <dbReference type="ARBA" id="ARBA00004613"/>
    </source>
</evidence>
<comment type="subcellular location">
    <subcellularLocation>
        <location evidence="2">Membrane</location>
    </subcellularLocation>
    <subcellularLocation>
        <location evidence="3">Secreted</location>
    </subcellularLocation>
</comment>
<evidence type="ECO:0000256" key="2">
    <source>
        <dbReference type="ARBA" id="ARBA00004370"/>
    </source>
</evidence>
<sequence length="510" mass="55108">MCELCILTQNFDPARHTHNLPWGTPTSDDTEVVVPPTGTLDELADYLTDGFWEDVGGTGRSFDFSPGENTDYVVTVNLTELTNVGQRLARWALETWETVADIQFVEVQFGGDIQVDDEFDGAFAQTTTDRTGTEITEVFVNVDKTWISDFGSTLDSFTFSTYVHEFGHALGLGHLGNYNGSSGAVTFANDSYQQSVMSYIPQDQVDATNASFAEPTGPMMADILAIQSLYGASTITAGDTVWGQGGTYSRHFTTLFAGIDDEDDSTQEAGPIAFTLFDDANDDGVDLIDLRPSTTDDVLNLRAETFSDVGGLTGNVAIARGSAFENARMGSGSDIVIGNTLDNMLWGHRGADNLYGARGNDTLFGGRGRDELFGGGGRDNLFGAQGRDDLFGGRGRDALRGGKGDDYLDSGAGNDVMTGGEGLDQFFYGFGHDRDRITDFSLGEDELLFSAIDFENYNAERFVETYAVEQANGVAFEFGQSVSQGADYNDRLVLVGVFDLDALVDDIVFI</sequence>
<proteinExistence type="inferred from homology"/>
<dbReference type="GO" id="GO:0031012">
    <property type="term" value="C:extracellular matrix"/>
    <property type="evidence" value="ECO:0007669"/>
    <property type="project" value="InterPro"/>
</dbReference>
<dbReference type="InterPro" id="IPR006026">
    <property type="entry name" value="Peptidase_Metallo"/>
</dbReference>
<dbReference type="GO" id="GO:0005615">
    <property type="term" value="C:extracellular space"/>
    <property type="evidence" value="ECO:0007669"/>
    <property type="project" value="InterPro"/>
</dbReference>
<dbReference type="InterPro" id="IPR001343">
    <property type="entry name" value="Hemolysn_Ca-bd"/>
</dbReference>
<dbReference type="InterPro" id="IPR018511">
    <property type="entry name" value="Hemolysin-typ_Ca-bd_CS"/>
</dbReference>
<evidence type="ECO:0000256" key="12">
    <source>
        <dbReference type="ARBA" id="ARBA00023026"/>
    </source>
</evidence>
<evidence type="ECO:0000256" key="1">
    <source>
        <dbReference type="ARBA" id="ARBA00001913"/>
    </source>
</evidence>
<keyword evidence="12" id="KW-0843">Virulence</keyword>
<keyword evidence="8" id="KW-0479">Metal-binding</keyword>
<dbReference type="GO" id="GO:0090729">
    <property type="term" value="F:toxin activity"/>
    <property type="evidence" value="ECO:0007669"/>
    <property type="project" value="UniProtKB-KW"/>
</dbReference>
<dbReference type="RefSeq" id="WP_090220665.1">
    <property type="nucleotide sequence ID" value="NZ_FMWG01000012.1"/>
</dbReference>
<evidence type="ECO:0000256" key="10">
    <source>
        <dbReference type="ARBA" id="ARBA00022801"/>
    </source>
</evidence>
<keyword evidence="5" id="KW-0964">Secreted</keyword>
<gene>
    <name evidence="15" type="ORF">SAMN04488118_11242</name>
</gene>
<dbReference type="Proteomes" id="UP000198767">
    <property type="component" value="Unassembled WGS sequence"/>
</dbReference>
<evidence type="ECO:0000256" key="4">
    <source>
        <dbReference type="ARBA" id="ARBA00009490"/>
    </source>
</evidence>
<dbReference type="CDD" id="cd04277">
    <property type="entry name" value="ZnMc_serralysin_like"/>
    <property type="match status" value="1"/>
</dbReference>
<dbReference type="InterPro" id="IPR050557">
    <property type="entry name" value="RTX_toxin/Mannuronan_C5-epim"/>
</dbReference>
<dbReference type="InterPro" id="IPR001818">
    <property type="entry name" value="Pept_M10_metallopeptidase"/>
</dbReference>
<dbReference type="Pfam" id="PF08548">
    <property type="entry name" value="Peptidase_M10_C"/>
    <property type="match status" value="1"/>
</dbReference>
<dbReference type="InterPro" id="IPR024079">
    <property type="entry name" value="MetalloPept_cat_dom_sf"/>
</dbReference>
<evidence type="ECO:0000256" key="5">
    <source>
        <dbReference type="ARBA" id="ARBA00022525"/>
    </source>
</evidence>
<dbReference type="InterPro" id="IPR034033">
    <property type="entry name" value="Serralysin-like"/>
</dbReference>
<dbReference type="InterPro" id="IPR011049">
    <property type="entry name" value="Serralysin-like_metalloprot_C"/>
</dbReference>
<evidence type="ECO:0000256" key="13">
    <source>
        <dbReference type="ARBA" id="ARBA00023136"/>
    </source>
</evidence>
<comment type="cofactor">
    <cofactor evidence="1">
        <name>Ca(2+)</name>
        <dbReference type="ChEBI" id="CHEBI:29108"/>
    </cofactor>
</comment>
<keyword evidence="10" id="KW-0378">Hydrolase</keyword>
<evidence type="ECO:0000256" key="7">
    <source>
        <dbReference type="ARBA" id="ARBA00022670"/>
    </source>
</evidence>